<name>A0A6C0J2E1_9ZZZZ</name>
<sequence>MIVGHYIGWPTRFRDEIPLQLLTRLYLAFVMIDKDELYWEDEGKVNPRAEVFASVQDDAALMRGAFDPGFTKKVLRFLQHYRLEGLDLDWEENLLSLSGQESLSRPSFEQDEIGSGTQPTM</sequence>
<protein>
    <recommendedName>
        <fullName evidence="3">GH18 domain-containing protein</fullName>
    </recommendedName>
</protein>
<proteinExistence type="predicted"/>
<dbReference type="SUPFAM" id="SSF51445">
    <property type="entry name" value="(Trans)glycosidases"/>
    <property type="match status" value="1"/>
</dbReference>
<dbReference type="InterPro" id="IPR017853">
    <property type="entry name" value="GH"/>
</dbReference>
<evidence type="ECO:0008006" key="3">
    <source>
        <dbReference type="Google" id="ProtNLM"/>
    </source>
</evidence>
<evidence type="ECO:0000256" key="1">
    <source>
        <dbReference type="SAM" id="MobiDB-lite"/>
    </source>
</evidence>
<dbReference type="Gene3D" id="3.20.20.80">
    <property type="entry name" value="Glycosidases"/>
    <property type="match status" value="1"/>
</dbReference>
<reference evidence="2" key="1">
    <citation type="journal article" date="2020" name="Nature">
        <title>Giant virus diversity and host interactions through global metagenomics.</title>
        <authorList>
            <person name="Schulz F."/>
            <person name="Roux S."/>
            <person name="Paez-Espino D."/>
            <person name="Jungbluth S."/>
            <person name="Walsh D.A."/>
            <person name="Denef V.J."/>
            <person name="McMahon K.D."/>
            <person name="Konstantinidis K.T."/>
            <person name="Eloe-Fadrosh E.A."/>
            <person name="Kyrpides N.C."/>
            <person name="Woyke T."/>
        </authorList>
    </citation>
    <scope>NUCLEOTIDE SEQUENCE</scope>
    <source>
        <strain evidence="2">GVMAG-M-3300025572-1</strain>
    </source>
</reference>
<evidence type="ECO:0000313" key="2">
    <source>
        <dbReference type="EMBL" id="QHT97823.1"/>
    </source>
</evidence>
<organism evidence="2">
    <name type="scientific">viral metagenome</name>
    <dbReference type="NCBI Taxonomy" id="1070528"/>
    <lineage>
        <taxon>unclassified sequences</taxon>
        <taxon>metagenomes</taxon>
        <taxon>organismal metagenomes</taxon>
    </lineage>
</organism>
<dbReference type="EMBL" id="MN740283">
    <property type="protein sequence ID" value="QHT97823.1"/>
    <property type="molecule type" value="Genomic_DNA"/>
</dbReference>
<feature type="region of interest" description="Disordered" evidence="1">
    <location>
        <begin position="101"/>
        <end position="121"/>
    </location>
</feature>
<dbReference type="AlphaFoldDB" id="A0A6C0J2E1"/>
<accession>A0A6C0J2E1</accession>